<protein>
    <submittedName>
        <fullName evidence="1">(northern house mosquito) hypothetical protein</fullName>
    </submittedName>
</protein>
<evidence type="ECO:0000313" key="1">
    <source>
        <dbReference type="EMBL" id="CAG6545550.1"/>
    </source>
</evidence>
<name>A0A8D8I176_CULPI</name>
<accession>A0A8D8I176</accession>
<reference evidence="1" key="1">
    <citation type="submission" date="2021-05" db="EMBL/GenBank/DDBJ databases">
        <authorList>
            <person name="Alioto T."/>
            <person name="Alioto T."/>
            <person name="Gomez Garrido J."/>
        </authorList>
    </citation>
    <scope>NUCLEOTIDE SEQUENCE</scope>
</reference>
<dbReference type="AlphaFoldDB" id="A0A8D8I176"/>
<sequence>MVLRMTTNTTHALPLCSPECQRYVSPLPSPLILFPYQLVKELRKLLRVRQPLVSRPRARIRPKLHDLGEQLLESHQLFLDPPFVLRIFLARSFRRFVLLPCFRTTPTTRSSRLPVHVHVGPDKVVQRLNQLVHPGRLAIVLLPHRLPASRRIQLNHVQHVAELLRLPIRNSLVRLLLQLRAQQNPKLNVRLRNKSRVLRQSLQKVPIASIKIDQNPFQLFQNGLRHFSELFPARPATKHHIGFVVLGPDVIAVAGESVR</sequence>
<organism evidence="1">
    <name type="scientific">Culex pipiens</name>
    <name type="common">House mosquito</name>
    <dbReference type="NCBI Taxonomy" id="7175"/>
    <lineage>
        <taxon>Eukaryota</taxon>
        <taxon>Metazoa</taxon>
        <taxon>Ecdysozoa</taxon>
        <taxon>Arthropoda</taxon>
        <taxon>Hexapoda</taxon>
        <taxon>Insecta</taxon>
        <taxon>Pterygota</taxon>
        <taxon>Neoptera</taxon>
        <taxon>Endopterygota</taxon>
        <taxon>Diptera</taxon>
        <taxon>Nematocera</taxon>
        <taxon>Culicoidea</taxon>
        <taxon>Culicidae</taxon>
        <taxon>Culicinae</taxon>
        <taxon>Culicini</taxon>
        <taxon>Culex</taxon>
        <taxon>Culex</taxon>
    </lineage>
</organism>
<dbReference type="EMBL" id="HBUE01339627">
    <property type="protein sequence ID" value="CAG6597713.1"/>
    <property type="molecule type" value="Transcribed_RNA"/>
</dbReference>
<dbReference type="EMBL" id="HBUE01232768">
    <property type="protein sequence ID" value="CAG6545550.1"/>
    <property type="molecule type" value="Transcribed_RNA"/>
</dbReference>
<proteinExistence type="predicted"/>